<dbReference type="Proteomes" id="UP001515480">
    <property type="component" value="Unassembled WGS sequence"/>
</dbReference>
<protein>
    <submittedName>
        <fullName evidence="1">Uncharacterized protein</fullName>
    </submittedName>
</protein>
<reference evidence="1 2" key="1">
    <citation type="journal article" date="2024" name="Science">
        <title>Giant polyketide synthase enzymes in the biosynthesis of giant marine polyether toxins.</title>
        <authorList>
            <person name="Fallon T.R."/>
            <person name="Shende V.V."/>
            <person name="Wierzbicki I.H."/>
            <person name="Pendleton A.L."/>
            <person name="Watervoot N.F."/>
            <person name="Auber R.P."/>
            <person name="Gonzalez D.J."/>
            <person name="Wisecaver J.H."/>
            <person name="Moore B.S."/>
        </authorList>
    </citation>
    <scope>NUCLEOTIDE SEQUENCE [LARGE SCALE GENOMIC DNA]</scope>
    <source>
        <strain evidence="1 2">12B1</strain>
    </source>
</reference>
<keyword evidence="2" id="KW-1185">Reference proteome</keyword>
<evidence type="ECO:0000313" key="2">
    <source>
        <dbReference type="Proteomes" id="UP001515480"/>
    </source>
</evidence>
<accession>A0AB34JGF2</accession>
<comment type="caution">
    <text evidence="1">The sequence shown here is derived from an EMBL/GenBank/DDBJ whole genome shotgun (WGS) entry which is preliminary data.</text>
</comment>
<organism evidence="1 2">
    <name type="scientific">Prymnesium parvum</name>
    <name type="common">Toxic golden alga</name>
    <dbReference type="NCBI Taxonomy" id="97485"/>
    <lineage>
        <taxon>Eukaryota</taxon>
        <taxon>Haptista</taxon>
        <taxon>Haptophyta</taxon>
        <taxon>Prymnesiophyceae</taxon>
        <taxon>Prymnesiales</taxon>
        <taxon>Prymnesiaceae</taxon>
        <taxon>Prymnesium</taxon>
    </lineage>
</organism>
<name>A0AB34JGF2_PRYPA</name>
<proteinExistence type="predicted"/>
<sequence length="189" mass="20894">MPLFVEHVDRALLSSDAAQTNRLWEGVKWDESNLTAVTLLEKVSNMGFRCGKSDFEMLSKWASLVSEALASHGCTPLRALYNEYVRNIDDYSSVSVLSGKLHGDSFASMSLEAMRAESSHGPAMSWFWLELVPCPVSKLVIASVFLDPTVLQLSGVVSPTSRSTPLTPPQLTNLRLPCWRLDIGCCITW</sequence>
<evidence type="ECO:0000313" key="1">
    <source>
        <dbReference type="EMBL" id="KAL1521085.1"/>
    </source>
</evidence>
<gene>
    <name evidence="1" type="ORF">AB1Y20_022639</name>
</gene>
<dbReference type="AlphaFoldDB" id="A0AB34JGF2"/>
<dbReference type="EMBL" id="JBGBPQ010000008">
    <property type="protein sequence ID" value="KAL1521085.1"/>
    <property type="molecule type" value="Genomic_DNA"/>
</dbReference>